<dbReference type="InterPro" id="IPR005312">
    <property type="entry name" value="DUF1759"/>
</dbReference>
<sequence>MDKSRKLKFQRHTALNDIQSIFDLGNRAVSDLSLRSLFKIRVSEIDLIKDEFLKQHTSIINNVLSVPDSDTGDEEKVRELFLDLFYKIKVFDAEFFGSPSESPGPASCASGGAHPSHIRLPRIDLPHFQGNFINFASFIDLYNSIVHNNAALGNVEKFKYLKGCLDGTPLSLIRNLPITNDNYQVAYDLIVKRYTNVRRCATAHWDAIMGVQKISAVNSKNLAKLVDTFLENLAALKTLGLPTEHWDFIMFNLLLSKLDVDSIKLFELENKSNEIPSFKKLVAFIETQYIAYDNLDSSIGGGKKSSRAPNNTEPKANSRHQTGDSRHNRSSSSFVINSSSVCCALCKQSHYLNQCSLFLKKSPKERYQFCKESSSCFKCLNQANHSVKSCPKSFKCRKCSSHLHNSLLHFDRNRSNSQSSSENNSPGTSGIESSPEVSHCAASFVGNKNETKKEILLGTVLVHAIDSKGCKQPLRCLIDSGSMSSFISRKAANRLGWPKTPCSFEVNGLNSMQTKLNQGQISFSIQPRHQESPVFHLEAIITDRVCSDLPSTQIDISAWNYIKNLKLADPKFNCSQSVDLLIGCSIFSKVLLEGKIEGKPGQRDALNTVFGYILLGPTSTPNLSSTCSSSSSLVCLSNVEDSLDSSLRKFWELENIPEEPVSEPEDVLCETIYRETHSRDVSGKYVVSLPFRESPPCLKDSYDVALNRFISLERRLFRQPGLQKDYSSHMQEYIDLGHMQLVPEGEKTKGKYYIPHHCVVKSESVSTKIRVVYNASQKSPRLGKSLNDYLLVGPKLQQDIVSLLLNFRLNRFALCADIRQMYRNILVVPEHTDYQRVLWRFSSFEEIQEYRLLTVTFGVVSSPYLALRTLQQLVLDEGSRFPKAASLVCNASYIDDFVFGASTLEEAQSLAEELVALLKLGGFELRKWCSNEPKLLPQFPESHINPHSINFDPESNGPSLKILGLKWIAQSDVFQFAVKLRDVPCTKRSFLSELARIYDPCGYLTPITFFIKHLIQRLWATGLEWDDRPPSEIIRVWEQYKKVPPSLRENSPSEEVKKSLVFVSTREEHFLSCLLENQSSFTSIQRILTFMLRFAHNSRLKRSRRVGPLSSVELESSLIILVRFTQEQYFEDQLVTM</sequence>
<dbReference type="EnsemblMetazoa" id="XM_050652113.1">
    <property type="protein sequence ID" value="XP_050508070.1"/>
    <property type="gene ID" value="LOC126885532"/>
</dbReference>
<name>A0ABM5KD17_DIAVI</name>
<reference evidence="2" key="1">
    <citation type="submission" date="2025-05" db="UniProtKB">
        <authorList>
            <consortium name="EnsemblMetazoa"/>
        </authorList>
    </citation>
    <scope>IDENTIFICATION</scope>
</reference>
<dbReference type="PANTHER" id="PTHR47331:SF5">
    <property type="entry name" value="RIBONUCLEASE H"/>
    <property type="match status" value="1"/>
</dbReference>
<dbReference type="GeneID" id="126885532"/>
<evidence type="ECO:0000256" key="1">
    <source>
        <dbReference type="SAM" id="MobiDB-lite"/>
    </source>
</evidence>
<evidence type="ECO:0000313" key="3">
    <source>
        <dbReference type="Proteomes" id="UP001652700"/>
    </source>
</evidence>
<dbReference type="Gene3D" id="2.40.70.10">
    <property type="entry name" value="Acid Proteases"/>
    <property type="match status" value="1"/>
</dbReference>
<protein>
    <recommendedName>
        <fullName evidence="4">Peptidase aspartic putative domain-containing protein</fullName>
    </recommendedName>
</protein>
<dbReference type="PANTHER" id="PTHR47331">
    <property type="entry name" value="PHD-TYPE DOMAIN-CONTAINING PROTEIN"/>
    <property type="match status" value="1"/>
</dbReference>
<feature type="compositionally biased region" description="Polar residues" evidence="1">
    <location>
        <begin position="426"/>
        <end position="435"/>
    </location>
</feature>
<dbReference type="RefSeq" id="XP_050508070.1">
    <property type="nucleotide sequence ID" value="XM_050652113.1"/>
</dbReference>
<feature type="compositionally biased region" description="Low complexity" evidence="1">
    <location>
        <begin position="415"/>
        <end position="425"/>
    </location>
</feature>
<dbReference type="Proteomes" id="UP001652700">
    <property type="component" value="Unplaced"/>
</dbReference>
<proteinExistence type="predicted"/>
<keyword evidence="3" id="KW-1185">Reference proteome</keyword>
<evidence type="ECO:0008006" key="4">
    <source>
        <dbReference type="Google" id="ProtNLM"/>
    </source>
</evidence>
<dbReference type="SUPFAM" id="SSF56672">
    <property type="entry name" value="DNA/RNA polymerases"/>
    <property type="match status" value="1"/>
</dbReference>
<dbReference type="InterPro" id="IPR021109">
    <property type="entry name" value="Peptidase_aspartic_dom_sf"/>
</dbReference>
<dbReference type="Pfam" id="PF05380">
    <property type="entry name" value="Peptidase_A17"/>
    <property type="match status" value="1"/>
</dbReference>
<feature type="region of interest" description="Disordered" evidence="1">
    <location>
        <begin position="411"/>
        <end position="435"/>
    </location>
</feature>
<dbReference type="Pfam" id="PF03564">
    <property type="entry name" value="DUF1759"/>
    <property type="match status" value="1"/>
</dbReference>
<dbReference type="CDD" id="cd00303">
    <property type="entry name" value="retropepsin_like"/>
    <property type="match status" value="1"/>
</dbReference>
<accession>A0ABM5KD17</accession>
<evidence type="ECO:0000313" key="2">
    <source>
        <dbReference type="EnsemblMetazoa" id="XP_050508070.1"/>
    </source>
</evidence>
<dbReference type="InterPro" id="IPR043502">
    <property type="entry name" value="DNA/RNA_pol_sf"/>
</dbReference>
<feature type="region of interest" description="Disordered" evidence="1">
    <location>
        <begin position="301"/>
        <end position="332"/>
    </location>
</feature>
<organism evidence="2 3">
    <name type="scientific">Diabrotica virgifera virgifera</name>
    <name type="common">western corn rootworm</name>
    <dbReference type="NCBI Taxonomy" id="50390"/>
    <lineage>
        <taxon>Eukaryota</taxon>
        <taxon>Metazoa</taxon>
        <taxon>Ecdysozoa</taxon>
        <taxon>Arthropoda</taxon>
        <taxon>Hexapoda</taxon>
        <taxon>Insecta</taxon>
        <taxon>Pterygota</taxon>
        <taxon>Neoptera</taxon>
        <taxon>Endopterygota</taxon>
        <taxon>Coleoptera</taxon>
        <taxon>Polyphaga</taxon>
        <taxon>Cucujiformia</taxon>
        <taxon>Chrysomeloidea</taxon>
        <taxon>Chrysomelidae</taxon>
        <taxon>Galerucinae</taxon>
        <taxon>Diabroticina</taxon>
        <taxon>Diabroticites</taxon>
        <taxon>Diabrotica</taxon>
    </lineage>
</organism>
<dbReference type="InterPro" id="IPR008042">
    <property type="entry name" value="Retrotrans_Pao"/>
</dbReference>